<accession>A0A4Z2IP81</accession>
<feature type="region of interest" description="Disordered" evidence="1">
    <location>
        <begin position="116"/>
        <end position="139"/>
    </location>
</feature>
<dbReference type="EMBL" id="SRLO01000062">
    <property type="protein sequence ID" value="TNN79705.1"/>
    <property type="molecule type" value="Genomic_DNA"/>
</dbReference>
<evidence type="ECO:0000313" key="3">
    <source>
        <dbReference type="Proteomes" id="UP000314294"/>
    </source>
</evidence>
<name>A0A4Z2IP81_9TELE</name>
<sequence length="153" mass="16440">MSERLPDLIKWLHEKGTSSGNSLCSPTSQIVYIITSFSSGCSVSSRPVHWTDPDLALASKLQSDAPAARGELGSRLCCGPRTYCWAAGGKEGTGEPEPGLSGEDCSFDPCHSTMRGFHNDEPREGAELRDETHKTQSFVPPLTAKVTRSAADE</sequence>
<feature type="compositionally biased region" description="Basic and acidic residues" evidence="1">
    <location>
        <begin position="117"/>
        <end position="134"/>
    </location>
</feature>
<evidence type="ECO:0000256" key="1">
    <source>
        <dbReference type="SAM" id="MobiDB-lite"/>
    </source>
</evidence>
<dbReference type="Proteomes" id="UP000314294">
    <property type="component" value="Unassembled WGS sequence"/>
</dbReference>
<proteinExistence type="predicted"/>
<organism evidence="2 3">
    <name type="scientific">Liparis tanakae</name>
    <name type="common">Tanaka's snailfish</name>
    <dbReference type="NCBI Taxonomy" id="230148"/>
    <lineage>
        <taxon>Eukaryota</taxon>
        <taxon>Metazoa</taxon>
        <taxon>Chordata</taxon>
        <taxon>Craniata</taxon>
        <taxon>Vertebrata</taxon>
        <taxon>Euteleostomi</taxon>
        <taxon>Actinopterygii</taxon>
        <taxon>Neopterygii</taxon>
        <taxon>Teleostei</taxon>
        <taxon>Neoteleostei</taxon>
        <taxon>Acanthomorphata</taxon>
        <taxon>Eupercaria</taxon>
        <taxon>Perciformes</taxon>
        <taxon>Cottioidei</taxon>
        <taxon>Cottales</taxon>
        <taxon>Liparidae</taxon>
        <taxon>Liparis</taxon>
    </lineage>
</organism>
<protein>
    <submittedName>
        <fullName evidence="2">Uncharacterized protein</fullName>
    </submittedName>
</protein>
<keyword evidence="3" id="KW-1185">Reference proteome</keyword>
<evidence type="ECO:0000313" key="2">
    <source>
        <dbReference type="EMBL" id="TNN79705.1"/>
    </source>
</evidence>
<comment type="caution">
    <text evidence="2">The sequence shown here is derived from an EMBL/GenBank/DDBJ whole genome shotgun (WGS) entry which is preliminary data.</text>
</comment>
<gene>
    <name evidence="2" type="ORF">EYF80_010079</name>
</gene>
<reference evidence="2 3" key="1">
    <citation type="submission" date="2019-03" db="EMBL/GenBank/DDBJ databases">
        <title>First draft genome of Liparis tanakae, snailfish: a comprehensive survey of snailfish specific genes.</title>
        <authorList>
            <person name="Kim W."/>
            <person name="Song I."/>
            <person name="Jeong J.-H."/>
            <person name="Kim D."/>
            <person name="Kim S."/>
            <person name="Ryu S."/>
            <person name="Song J.Y."/>
            <person name="Lee S.K."/>
        </authorList>
    </citation>
    <scope>NUCLEOTIDE SEQUENCE [LARGE SCALE GENOMIC DNA]</scope>
    <source>
        <tissue evidence="2">Muscle</tissue>
    </source>
</reference>
<dbReference type="AlphaFoldDB" id="A0A4Z2IP81"/>